<protein>
    <submittedName>
        <fullName evidence="5">Glycosyltransferase</fullName>
        <ecNumber evidence="5">2.4.-.-</ecNumber>
    </submittedName>
</protein>
<feature type="domain" description="Glycosyltransferase 2-like" evidence="4">
    <location>
        <begin position="626"/>
        <end position="741"/>
    </location>
</feature>
<feature type="transmembrane region" description="Helical" evidence="3">
    <location>
        <begin position="349"/>
        <end position="372"/>
    </location>
</feature>
<feature type="transmembrane region" description="Helical" evidence="3">
    <location>
        <begin position="270"/>
        <end position="290"/>
    </location>
</feature>
<feature type="transmembrane region" description="Helical" evidence="3">
    <location>
        <begin position="432"/>
        <end position="451"/>
    </location>
</feature>
<feature type="region of interest" description="Disordered" evidence="2">
    <location>
        <begin position="1"/>
        <end position="81"/>
    </location>
</feature>
<dbReference type="PANTHER" id="PTHR48090">
    <property type="entry name" value="UNDECAPRENYL-PHOSPHATE 4-DEOXY-4-FORMAMIDO-L-ARABINOSE TRANSFERASE-RELATED"/>
    <property type="match status" value="1"/>
</dbReference>
<feature type="transmembrane region" description="Helical" evidence="3">
    <location>
        <begin position="144"/>
        <end position="164"/>
    </location>
</feature>
<gene>
    <name evidence="5" type="ORF">KGA66_16885</name>
</gene>
<dbReference type="SUPFAM" id="SSF53448">
    <property type="entry name" value="Nucleotide-diphospho-sugar transferases"/>
    <property type="match status" value="1"/>
</dbReference>
<evidence type="ECO:0000256" key="3">
    <source>
        <dbReference type="SAM" id="Phobius"/>
    </source>
</evidence>
<keyword evidence="6" id="KW-1185">Reference proteome</keyword>
<accession>A0A8J7WLT3</accession>
<organism evidence="5 6">
    <name type="scientific">Actinocrinis puniceicyclus</name>
    <dbReference type="NCBI Taxonomy" id="977794"/>
    <lineage>
        <taxon>Bacteria</taxon>
        <taxon>Bacillati</taxon>
        <taxon>Actinomycetota</taxon>
        <taxon>Actinomycetes</taxon>
        <taxon>Catenulisporales</taxon>
        <taxon>Actinospicaceae</taxon>
        <taxon>Actinocrinis</taxon>
    </lineage>
</organism>
<dbReference type="Pfam" id="PF00535">
    <property type="entry name" value="Glycos_transf_2"/>
    <property type="match status" value="1"/>
</dbReference>
<keyword evidence="5" id="KW-0328">Glycosyltransferase</keyword>
<dbReference type="CDD" id="cd04179">
    <property type="entry name" value="DPM_DPG-synthase_like"/>
    <property type="match status" value="1"/>
</dbReference>
<name>A0A8J7WLT3_9ACTN</name>
<dbReference type="InterPro" id="IPR050256">
    <property type="entry name" value="Glycosyltransferase_2"/>
</dbReference>
<dbReference type="GO" id="GO:0016757">
    <property type="term" value="F:glycosyltransferase activity"/>
    <property type="evidence" value="ECO:0007669"/>
    <property type="project" value="UniProtKB-KW"/>
</dbReference>
<feature type="transmembrane region" description="Helical" evidence="3">
    <location>
        <begin position="86"/>
        <end position="105"/>
    </location>
</feature>
<keyword evidence="3" id="KW-1133">Transmembrane helix</keyword>
<proteinExistence type="inferred from homology"/>
<dbReference type="EC" id="2.4.-.-" evidence="5"/>
<dbReference type="Proteomes" id="UP000677913">
    <property type="component" value="Unassembled WGS sequence"/>
</dbReference>
<sequence length="840" mass="86157">MSSARSTAPGPAGPQRTGAHTGIPAPRAGRKSDQGQAIGAPSGTPERARTPARAAESGAQSVPTAQTAPLPQPAPPGTRPVLDRTALLHTAAVAVAVAALVVCLAERVHLPPARGSVWPTNLLFGAAWLAFAAAVYLLRKVPPRAAVALILLGGLAAAIACASAPERTSDDLYRYVWDGRVQAAGIDPYDYVPAAPQLAALRDPSLWPAGQTHWCVGPGAVDPDGGRLVPGCSLINRPAVHTIYPPVAQSYFLAVHALSPPGSRYKPIQLAGVALALATTIALLLGLRALGRDPRGAAVWAWCPLVAFETGNGAHVDVLAAFLTAAALPLLAIAARGAPEGRSATRRHLLGALLLGLAVGAKLTPAMALPAVLRRRPVLIAAAVAGTCAAVYLPHVIAVGGKVIGFIPGYLHEQGYAGGGGFMLLSTVLPDAWSGAVAALITGAAGLAVLLRGDPRRPWRGTLAIAGVTMFVSTPVFQWYAILLVVLVVLDGRLEWLALALAVFVSQIAQPLGLDLVDSLRIGYGFALLVVLGATAARTRRRRRARVEAAIASSLAAAPAVALPALSGSAVSGSAVSGSAVSGSAVSGAGVSGSGVAAHAISESSSILSPTPSPTVREPAVPLVDVVLPCLNEEGALPFVLGRLPEGYRAIVVDNGSTDGSARLAAELGALVVTEQRRGFGAACHAGLSAASAPAVCFCDCDGSLDPRQLPRVAGPVLAGESDLVLGRRRPVGAGAWPPHARFANQVLAFRLRRAGVQVRDLGPMRAARREALLGLAVADRRSGYPLETVLAAARAGWRIDETVVDYAPRTGKSKVTGTLTGTLQAVRDMNRVWREATSR</sequence>
<feature type="transmembrane region" description="Helical" evidence="3">
    <location>
        <begin position="117"/>
        <end position="138"/>
    </location>
</feature>
<dbReference type="AlphaFoldDB" id="A0A8J7WLT3"/>
<comment type="similarity">
    <text evidence="1">Belongs to the glycosyltransferase 2 family.</text>
</comment>
<evidence type="ECO:0000259" key="4">
    <source>
        <dbReference type="Pfam" id="PF00535"/>
    </source>
</evidence>
<feature type="transmembrane region" description="Helical" evidence="3">
    <location>
        <begin position="549"/>
        <end position="567"/>
    </location>
</feature>
<dbReference type="InterPro" id="IPR001173">
    <property type="entry name" value="Glyco_trans_2-like"/>
</dbReference>
<evidence type="ECO:0000313" key="6">
    <source>
        <dbReference type="Proteomes" id="UP000677913"/>
    </source>
</evidence>
<dbReference type="Gene3D" id="3.90.550.10">
    <property type="entry name" value="Spore Coat Polysaccharide Biosynthesis Protein SpsA, Chain A"/>
    <property type="match status" value="1"/>
</dbReference>
<keyword evidence="3" id="KW-0472">Membrane</keyword>
<evidence type="ECO:0000256" key="1">
    <source>
        <dbReference type="ARBA" id="ARBA00006739"/>
    </source>
</evidence>
<feature type="transmembrane region" description="Helical" evidence="3">
    <location>
        <begin position="463"/>
        <end position="489"/>
    </location>
</feature>
<evidence type="ECO:0000313" key="5">
    <source>
        <dbReference type="EMBL" id="MBS2964736.1"/>
    </source>
</evidence>
<comment type="caution">
    <text evidence="5">The sequence shown here is derived from an EMBL/GenBank/DDBJ whole genome shotgun (WGS) entry which is preliminary data.</text>
</comment>
<dbReference type="EMBL" id="JAGSXH010000059">
    <property type="protein sequence ID" value="MBS2964736.1"/>
    <property type="molecule type" value="Genomic_DNA"/>
</dbReference>
<evidence type="ECO:0000256" key="2">
    <source>
        <dbReference type="SAM" id="MobiDB-lite"/>
    </source>
</evidence>
<dbReference type="PANTHER" id="PTHR48090:SF7">
    <property type="entry name" value="RFBJ PROTEIN"/>
    <property type="match status" value="1"/>
</dbReference>
<reference evidence="5" key="1">
    <citation type="submission" date="2021-04" db="EMBL/GenBank/DDBJ databases">
        <title>Genome based classification of Actinospica acidithermotolerans sp. nov., an actinobacterium isolated from an Indonesian hot spring.</title>
        <authorList>
            <person name="Kusuma A.B."/>
            <person name="Putra K.E."/>
            <person name="Nafisah S."/>
            <person name="Loh J."/>
            <person name="Nouioui I."/>
            <person name="Goodfellow M."/>
        </authorList>
    </citation>
    <scope>NUCLEOTIDE SEQUENCE</scope>
    <source>
        <strain evidence="5">DSM 45618</strain>
    </source>
</reference>
<feature type="transmembrane region" description="Helical" evidence="3">
    <location>
        <begin position="378"/>
        <end position="411"/>
    </location>
</feature>
<dbReference type="InterPro" id="IPR029044">
    <property type="entry name" value="Nucleotide-diphossugar_trans"/>
</dbReference>
<keyword evidence="5" id="KW-0808">Transferase</keyword>
<feature type="transmembrane region" description="Helical" evidence="3">
    <location>
        <begin position="520"/>
        <end position="537"/>
    </location>
</feature>
<keyword evidence="3" id="KW-0812">Transmembrane</keyword>
<feature type="transmembrane region" description="Helical" evidence="3">
    <location>
        <begin position="318"/>
        <end position="337"/>
    </location>
</feature>